<dbReference type="Gene3D" id="1.20.1600.10">
    <property type="entry name" value="Outer membrane efflux proteins (OEP)"/>
    <property type="match status" value="1"/>
</dbReference>
<name>A0A4R9G0Z4_9LEPT</name>
<dbReference type="Proteomes" id="UP000297453">
    <property type="component" value="Unassembled WGS sequence"/>
</dbReference>
<evidence type="ECO:0000256" key="1">
    <source>
        <dbReference type="ARBA" id="ARBA00007613"/>
    </source>
</evidence>
<dbReference type="GO" id="GO:0015562">
    <property type="term" value="F:efflux transmembrane transporter activity"/>
    <property type="evidence" value="ECO:0007669"/>
    <property type="project" value="InterPro"/>
</dbReference>
<dbReference type="SUPFAM" id="SSF56954">
    <property type="entry name" value="Outer membrane efflux proteins (OEP)"/>
    <property type="match status" value="1"/>
</dbReference>
<comment type="similarity">
    <text evidence="1">Belongs to the outer membrane factor (OMF) (TC 1.B.17) family.</text>
</comment>
<dbReference type="InterPro" id="IPR010131">
    <property type="entry name" value="MdtP/NodT-like"/>
</dbReference>
<reference evidence="2" key="1">
    <citation type="journal article" date="2019" name="PLoS Negl. Trop. Dis.">
        <title>Revisiting the worldwide diversity of Leptospira species in the environment.</title>
        <authorList>
            <person name="Vincent A.T."/>
            <person name="Schiettekatte O."/>
            <person name="Bourhy P."/>
            <person name="Veyrier F.J."/>
            <person name="Picardeau M."/>
        </authorList>
    </citation>
    <scope>NUCLEOTIDE SEQUENCE [LARGE SCALE GENOMIC DNA]</scope>
    <source>
        <strain evidence="2">SSS9</strain>
    </source>
</reference>
<gene>
    <name evidence="2" type="ORF">EHO59_09510</name>
</gene>
<dbReference type="EMBL" id="RQEP01000010">
    <property type="protein sequence ID" value="TGK05066.1"/>
    <property type="molecule type" value="Genomic_DNA"/>
</dbReference>
<evidence type="ECO:0000313" key="2">
    <source>
        <dbReference type="EMBL" id="TGK05066.1"/>
    </source>
</evidence>
<dbReference type="Pfam" id="PF02321">
    <property type="entry name" value="OEP"/>
    <property type="match status" value="1"/>
</dbReference>
<evidence type="ECO:0008006" key="4">
    <source>
        <dbReference type="Google" id="ProtNLM"/>
    </source>
</evidence>
<organism evidence="2 3">
    <name type="scientific">Leptospira semungkisensis</name>
    <dbReference type="NCBI Taxonomy" id="2484985"/>
    <lineage>
        <taxon>Bacteria</taxon>
        <taxon>Pseudomonadati</taxon>
        <taxon>Spirochaetota</taxon>
        <taxon>Spirochaetia</taxon>
        <taxon>Leptospirales</taxon>
        <taxon>Leptospiraceae</taxon>
        <taxon>Leptospira</taxon>
    </lineage>
</organism>
<dbReference type="AlphaFoldDB" id="A0A4R9G0Z4"/>
<protein>
    <recommendedName>
        <fullName evidence="4">TolC family protein</fullName>
    </recommendedName>
</protein>
<dbReference type="InterPro" id="IPR003423">
    <property type="entry name" value="OMP_efflux"/>
</dbReference>
<dbReference type="PANTHER" id="PTHR30203:SF24">
    <property type="entry name" value="BLR4935 PROTEIN"/>
    <property type="match status" value="1"/>
</dbReference>
<evidence type="ECO:0000313" key="3">
    <source>
        <dbReference type="Proteomes" id="UP000297453"/>
    </source>
</evidence>
<sequence>MRSLVRSLSFSILFLSGSILFAPLPVFSETLPNRELDLRGIMDLAEKNSPLLTALHADLESLFYKRRQEGKTQNPSVLMDYGRRTAAAEAGPEYALQIEQPIYFPGRKELKQLLVDNDSKIKEIQQIEAFNSIRLSSLKFAYKYLVAADKRTHVKERLRRLSLIENYIKARPFFTPQEKTDLFIIETKILALKKHFNDLELGAAKDFESMNLYLRLDSIPSLRIPYFRDGVKFQFDDIQKKAVSQNPSVLAAKGELEKARTELRLANLEKYPDYTVMSQVGEDRSGVANRFYDFGLKFRIPVWDQFQNKVAAAETNLKAKQDRLTYQETLINTSFKQSYLDYEQARNNLKLYGLSQLDRIDKDLNFADLEFKKGRIQLISYLELENQLHENHHAILDAQMNHVETLLNLLYIINEKDILGVLGNASQTFEYQPK</sequence>
<proteinExistence type="inferred from homology"/>
<comment type="caution">
    <text evidence="2">The sequence shown here is derived from an EMBL/GenBank/DDBJ whole genome shotgun (WGS) entry which is preliminary data.</text>
</comment>
<accession>A0A4R9G0Z4</accession>
<dbReference type="OrthoDB" id="316503at2"/>
<keyword evidence="3" id="KW-1185">Reference proteome</keyword>
<dbReference type="PANTHER" id="PTHR30203">
    <property type="entry name" value="OUTER MEMBRANE CATION EFFLUX PROTEIN"/>
    <property type="match status" value="1"/>
</dbReference>